<organism evidence="2 3">
    <name type="scientific">Streptomyces hyaluromycini</name>
    <dbReference type="NCBI Taxonomy" id="1377993"/>
    <lineage>
        <taxon>Bacteria</taxon>
        <taxon>Bacillati</taxon>
        <taxon>Actinomycetota</taxon>
        <taxon>Actinomycetes</taxon>
        <taxon>Kitasatosporales</taxon>
        <taxon>Streptomycetaceae</taxon>
        <taxon>Streptomyces</taxon>
    </lineage>
</organism>
<keyword evidence="3" id="KW-1185">Reference proteome</keyword>
<dbReference type="Pfam" id="PF07521">
    <property type="entry name" value="RMMBL"/>
    <property type="match status" value="1"/>
</dbReference>
<sequence length="80" mass="8358">MDGAKVLKMFGGYVPVRAAIADVPHFSAHADATQITGWLRGPRAAGDLPGLRLTRSPGALGRLYPLHGLHLLGGDVVCSL</sequence>
<proteinExistence type="predicted"/>
<dbReference type="RefSeq" id="WP_350792684.1">
    <property type="nucleotide sequence ID" value="NZ_JBEPEK010000971.1"/>
</dbReference>
<accession>A0ABV1XG28</accession>
<evidence type="ECO:0000313" key="3">
    <source>
        <dbReference type="Proteomes" id="UP001474181"/>
    </source>
</evidence>
<dbReference type="Proteomes" id="UP001474181">
    <property type="component" value="Unassembled WGS sequence"/>
</dbReference>
<reference evidence="2 3" key="1">
    <citation type="submission" date="2024-06" db="EMBL/GenBank/DDBJ databases">
        <title>The Natural Products Discovery Center: Release of the First 8490 Sequenced Strains for Exploring Actinobacteria Biosynthetic Diversity.</title>
        <authorList>
            <person name="Kalkreuter E."/>
            <person name="Kautsar S.A."/>
            <person name="Yang D."/>
            <person name="Bader C.D."/>
            <person name="Teijaro C.N."/>
            <person name="Fluegel L."/>
            <person name="Davis C.M."/>
            <person name="Simpson J.R."/>
            <person name="Lauterbach L."/>
            <person name="Steele A.D."/>
            <person name="Gui C."/>
            <person name="Meng S."/>
            <person name="Li G."/>
            <person name="Viehrig K."/>
            <person name="Ye F."/>
            <person name="Su P."/>
            <person name="Kiefer A.F."/>
            <person name="Nichols A."/>
            <person name="Cepeda A.J."/>
            <person name="Yan W."/>
            <person name="Fan B."/>
            <person name="Jiang Y."/>
            <person name="Adhikari A."/>
            <person name="Zheng C.-J."/>
            <person name="Schuster L."/>
            <person name="Cowan T.M."/>
            <person name="Smanski M.J."/>
            <person name="Chevrette M.G."/>
            <person name="De Carvalho L.P.S."/>
            <person name="Shen B."/>
        </authorList>
    </citation>
    <scope>NUCLEOTIDE SEQUENCE [LARGE SCALE GENOMIC DNA]</scope>
    <source>
        <strain evidence="2 3">NPDC000234</strain>
    </source>
</reference>
<evidence type="ECO:0000259" key="1">
    <source>
        <dbReference type="Pfam" id="PF07521"/>
    </source>
</evidence>
<dbReference type="InterPro" id="IPR011108">
    <property type="entry name" value="RMMBL"/>
</dbReference>
<gene>
    <name evidence="2" type="ORF">ABT404_52240</name>
</gene>
<protein>
    <submittedName>
        <fullName evidence="2">MBL fold metallo-hydrolase RNA specificity domain-containing protein</fullName>
    </submittedName>
</protein>
<name>A0ABV1XG28_9ACTN</name>
<comment type="caution">
    <text evidence="2">The sequence shown here is derived from an EMBL/GenBank/DDBJ whole genome shotgun (WGS) entry which is preliminary data.</text>
</comment>
<feature type="domain" description="Zn-dependent metallo-hydrolase RNA specificity" evidence="1">
    <location>
        <begin position="13"/>
        <end position="41"/>
    </location>
</feature>
<dbReference type="EMBL" id="JBEPEK010000971">
    <property type="protein sequence ID" value="MER7187938.1"/>
    <property type="molecule type" value="Genomic_DNA"/>
</dbReference>
<evidence type="ECO:0000313" key="2">
    <source>
        <dbReference type="EMBL" id="MER7187938.1"/>
    </source>
</evidence>